<comment type="subcellular location">
    <subcellularLocation>
        <location evidence="2">Cell membrane</location>
        <topology evidence="2">Multi-pass membrane protein</topology>
    </subcellularLocation>
</comment>
<dbReference type="CDD" id="cd12913">
    <property type="entry name" value="PDC1_MCP_like"/>
    <property type="match status" value="1"/>
</dbReference>
<sequence>MLSKIQLVKSLKHLFGMVYAKMSLRYVLVLPFILQIFGAVGLVGYLSFKNGQKAVKELAAQLENEICDRIEQHLDSYLTTPKQINQINSDAIKLDLLNLSDFKTTGHFFWKQMRVFNVSYNNFANPKGEFIGIERLNNGNLLINEVTKKHGIGKLYVYTTDNQGNRRQIKEIKNYDPRLEAWYADALKVGKPVWSQIYQWEYKPEVLSISSSYPIYDRTHKLVGVIGVKVVLAQISNFLANLKVGKSGKTFIIERSGLMVASTTELPYTLINGQAKRLSGLDSQDSLIRLATQYLIKHFGHLKSFVGKQQLSFTTDGVRYFVQIKSWRDELGLDWLIVVVIPEGDFIEQIHVNTHATILLCIVTFLLVTQISILTARWVIKPILRALQKYVFALTHRHPKGVFSQSSDLSLDITSFVGITQNQQAEKLLAEYNHVLEAQVKKRTKELLQVIEELQITQQKLIKSQKNATQKQQAAVREAARSAAANRAKSEFLANMSHEVRTPLNAILGFTQIMSRDYSLPSQQQENLAIINRAGEHLLNLINDILEMSKIEADRVTLNLTSFDLTNLLENLEEMLRLRATSKSLKLVFEYSQDIPQYIQTDESKLRQVLLNLLGNAIKFTDTGSIRLHVRWEKQKERERARKEKRKEVIQNSSIPLLPRLFFEIQDTGSGIATSEIGLLFKAFEQTETGRKSQQGTGLGLAISRRYVQLMGGDITVNSTPGIGSTFAFDIQVGLACPNKIQINQSKCQISTLASDQSKYRILVVDDARDSRLLLVKILTSMNFEVREATDGKEAVASWEFWQPHLIFMDMRMPVMNGYEATKVIKIRQSTHGKEILLNSTRSIPVASTGRILATHCLPIELAPQCLIPNTRTIIIIALTASAFEEERKKILSIGCDDFIRKPYTQEILLEKLSEHLGVKYINQAEITNQLVMEQTAKVFASEAELLRVLSRMSPEWLGKIHHAAASCSDDLILELLQQIPPNKSQIVQFIRDLANNYQFEKIMELTRTNLE</sequence>
<proteinExistence type="inferred from homology"/>
<feature type="domain" description="Response regulatory" evidence="16">
    <location>
        <begin position="761"/>
        <end position="917"/>
    </location>
</feature>
<gene>
    <name evidence="17" type="ORF">FNW02_21655</name>
</gene>
<dbReference type="PANTHER" id="PTHR45339:SF1">
    <property type="entry name" value="HYBRID SIGNAL TRANSDUCTION HISTIDINE KINASE J"/>
    <property type="match status" value="1"/>
</dbReference>
<feature type="transmembrane region" description="Helical" evidence="14">
    <location>
        <begin position="26"/>
        <end position="48"/>
    </location>
</feature>
<dbReference type="PROSITE" id="PS50109">
    <property type="entry name" value="HIS_KIN"/>
    <property type="match status" value="1"/>
</dbReference>
<dbReference type="SUPFAM" id="SSF55874">
    <property type="entry name" value="ATPase domain of HSP90 chaperone/DNA topoisomerase II/histidine kinase"/>
    <property type="match status" value="1"/>
</dbReference>
<dbReference type="CDD" id="cd16922">
    <property type="entry name" value="HATPase_EvgS-ArcB-TorS-like"/>
    <property type="match status" value="1"/>
</dbReference>
<evidence type="ECO:0000256" key="9">
    <source>
        <dbReference type="ARBA" id="ARBA00022989"/>
    </source>
</evidence>
<comment type="similarity">
    <text evidence="3">In the N-terminal section; belongs to the phytochrome family.</text>
</comment>
<dbReference type="InterPro" id="IPR001789">
    <property type="entry name" value="Sig_transdc_resp-reg_receiver"/>
</dbReference>
<evidence type="ECO:0000259" key="16">
    <source>
        <dbReference type="PROSITE" id="PS50110"/>
    </source>
</evidence>
<dbReference type="SMART" id="SM00388">
    <property type="entry name" value="HisKA"/>
    <property type="match status" value="1"/>
</dbReference>
<dbReference type="CDD" id="cd00082">
    <property type="entry name" value="HisKA"/>
    <property type="match status" value="1"/>
</dbReference>
<dbReference type="SMART" id="SM00448">
    <property type="entry name" value="REC"/>
    <property type="match status" value="1"/>
</dbReference>
<feature type="transmembrane region" description="Helical" evidence="14">
    <location>
        <begin position="356"/>
        <end position="380"/>
    </location>
</feature>
<keyword evidence="6 13" id="KW-0597">Phosphoprotein</keyword>
<dbReference type="InterPro" id="IPR003594">
    <property type="entry name" value="HATPase_dom"/>
</dbReference>
<dbReference type="Pfam" id="PF02743">
    <property type="entry name" value="dCache_1"/>
    <property type="match status" value="1"/>
</dbReference>
<keyword evidence="10" id="KW-0902">Two-component regulatory system</keyword>
<evidence type="ECO:0000256" key="4">
    <source>
        <dbReference type="ARBA" id="ARBA00012438"/>
    </source>
</evidence>
<dbReference type="CDD" id="cd17546">
    <property type="entry name" value="REC_hyHK_CKI1_RcsC-like"/>
    <property type="match status" value="1"/>
</dbReference>
<dbReference type="RefSeq" id="WP_191759565.1">
    <property type="nucleotide sequence ID" value="NZ_VJXY01000025.1"/>
</dbReference>
<keyword evidence="8" id="KW-0808">Transferase</keyword>
<name>A0AA40VSP0_9NOST</name>
<feature type="modified residue" description="4-aspartylphosphate" evidence="13">
    <location>
        <position position="810"/>
    </location>
</feature>
<evidence type="ECO:0000256" key="2">
    <source>
        <dbReference type="ARBA" id="ARBA00004651"/>
    </source>
</evidence>
<keyword evidence="8" id="KW-0418">Kinase</keyword>
<dbReference type="EMBL" id="VJXY01000025">
    <property type="protein sequence ID" value="MBD6618357.1"/>
    <property type="molecule type" value="Genomic_DNA"/>
</dbReference>
<keyword evidence="9 14" id="KW-1133">Transmembrane helix</keyword>
<protein>
    <recommendedName>
        <fullName evidence="12">Circadian input-output histidine kinase CikA</fullName>
        <ecNumber evidence="4">2.7.13.3</ecNumber>
    </recommendedName>
</protein>
<keyword evidence="5" id="KW-1003">Cell membrane</keyword>
<dbReference type="InterPro" id="IPR036890">
    <property type="entry name" value="HATPase_C_sf"/>
</dbReference>
<dbReference type="InterPro" id="IPR011006">
    <property type="entry name" value="CheY-like_superfamily"/>
</dbReference>
<evidence type="ECO:0000256" key="3">
    <source>
        <dbReference type="ARBA" id="ARBA00006402"/>
    </source>
</evidence>
<keyword evidence="18" id="KW-1185">Reference proteome</keyword>
<evidence type="ECO:0000256" key="1">
    <source>
        <dbReference type="ARBA" id="ARBA00000085"/>
    </source>
</evidence>
<dbReference type="Proteomes" id="UP001165986">
    <property type="component" value="Unassembled WGS sequence"/>
</dbReference>
<evidence type="ECO:0000259" key="15">
    <source>
        <dbReference type="PROSITE" id="PS50109"/>
    </source>
</evidence>
<dbReference type="FunFam" id="3.30.565.10:FF:000010">
    <property type="entry name" value="Sensor histidine kinase RcsC"/>
    <property type="match status" value="1"/>
</dbReference>
<dbReference type="GO" id="GO:0005886">
    <property type="term" value="C:plasma membrane"/>
    <property type="evidence" value="ECO:0007669"/>
    <property type="project" value="UniProtKB-SubCell"/>
</dbReference>
<dbReference type="PRINTS" id="PR00344">
    <property type="entry name" value="BCTRLSENSOR"/>
</dbReference>
<dbReference type="Gene3D" id="3.30.565.10">
    <property type="entry name" value="Histidine kinase-like ATPase, C-terminal domain"/>
    <property type="match status" value="1"/>
</dbReference>
<accession>A0AA40VSP0</accession>
<evidence type="ECO:0000313" key="17">
    <source>
        <dbReference type="EMBL" id="MBD6618357.1"/>
    </source>
</evidence>
<evidence type="ECO:0000313" key="18">
    <source>
        <dbReference type="Proteomes" id="UP001165986"/>
    </source>
</evidence>
<dbReference type="Gene3D" id="3.40.50.2300">
    <property type="match status" value="1"/>
</dbReference>
<dbReference type="InterPro" id="IPR036097">
    <property type="entry name" value="HisK_dim/P_sf"/>
</dbReference>
<dbReference type="AlphaFoldDB" id="A0AA40VSP0"/>
<evidence type="ECO:0000256" key="14">
    <source>
        <dbReference type="SAM" id="Phobius"/>
    </source>
</evidence>
<evidence type="ECO:0000256" key="7">
    <source>
        <dbReference type="ARBA" id="ARBA00022692"/>
    </source>
</evidence>
<keyword evidence="7 14" id="KW-0812">Transmembrane</keyword>
<evidence type="ECO:0000256" key="6">
    <source>
        <dbReference type="ARBA" id="ARBA00022553"/>
    </source>
</evidence>
<dbReference type="GO" id="GO:0000155">
    <property type="term" value="F:phosphorelay sensor kinase activity"/>
    <property type="evidence" value="ECO:0007669"/>
    <property type="project" value="InterPro"/>
</dbReference>
<dbReference type="InterPro" id="IPR033479">
    <property type="entry name" value="dCache_1"/>
</dbReference>
<organism evidence="17 18">
    <name type="scientific">Komarekiella delphini-convector SJRDD-AB1</name>
    <dbReference type="NCBI Taxonomy" id="2593771"/>
    <lineage>
        <taxon>Bacteria</taxon>
        <taxon>Bacillati</taxon>
        <taxon>Cyanobacteriota</taxon>
        <taxon>Cyanophyceae</taxon>
        <taxon>Nostocales</taxon>
        <taxon>Nostocaceae</taxon>
        <taxon>Komarekiella</taxon>
        <taxon>Komarekiella delphini-convector</taxon>
    </lineage>
</organism>
<comment type="catalytic activity">
    <reaction evidence="1">
        <text>ATP + protein L-histidine = ADP + protein N-phospho-L-histidine.</text>
        <dbReference type="EC" id="2.7.13.3"/>
    </reaction>
</comment>
<dbReference type="InterPro" id="IPR003661">
    <property type="entry name" value="HisK_dim/P_dom"/>
</dbReference>
<evidence type="ECO:0000256" key="8">
    <source>
        <dbReference type="ARBA" id="ARBA00022777"/>
    </source>
</evidence>
<evidence type="ECO:0000256" key="10">
    <source>
        <dbReference type="ARBA" id="ARBA00023012"/>
    </source>
</evidence>
<dbReference type="Pfam" id="PF00072">
    <property type="entry name" value="Response_reg"/>
    <property type="match status" value="1"/>
</dbReference>
<dbReference type="InterPro" id="IPR004358">
    <property type="entry name" value="Sig_transdc_His_kin-like_C"/>
</dbReference>
<evidence type="ECO:0000256" key="13">
    <source>
        <dbReference type="PROSITE-ProRule" id="PRU00169"/>
    </source>
</evidence>
<evidence type="ECO:0000256" key="11">
    <source>
        <dbReference type="ARBA" id="ARBA00023136"/>
    </source>
</evidence>
<dbReference type="Pfam" id="PF02518">
    <property type="entry name" value="HATPase_c"/>
    <property type="match status" value="1"/>
</dbReference>
<reference evidence="17" key="1">
    <citation type="submission" date="2019-07" db="EMBL/GenBank/DDBJ databases">
        <title>Toxilogical consequences of a new and cryptic species of cyanobacteria (Komarekiella delphini-convector) recovered from the epidermis of a bottlenose dolphin and 1500 ft. in the air.</title>
        <authorList>
            <person name="Brown A.O."/>
            <person name="Dvorak P."/>
            <person name="Villanueva C.D."/>
            <person name="Foss A.J."/>
            <person name="Garvey A.D."/>
            <person name="Gibson Q.A."/>
            <person name="Johansen J.R."/>
            <person name="Casamatta D.A."/>
        </authorList>
    </citation>
    <scope>NUCLEOTIDE SEQUENCE</scope>
    <source>
        <strain evidence="17">SJRDD-AB1</strain>
    </source>
</reference>
<dbReference type="SUPFAM" id="SSF52172">
    <property type="entry name" value="CheY-like"/>
    <property type="match status" value="1"/>
</dbReference>
<feature type="domain" description="Histidine kinase" evidence="15">
    <location>
        <begin position="495"/>
        <end position="735"/>
    </location>
</feature>
<dbReference type="InterPro" id="IPR005467">
    <property type="entry name" value="His_kinase_dom"/>
</dbReference>
<dbReference type="EC" id="2.7.13.3" evidence="4"/>
<comment type="caution">
    <text evidence="17">The sequence shown here is derived from an EMBL/GenBank/DDBJ whole genome shotgun (WGS) entry which is preliminary data.</text>
</comment>
<dbReference type="Pfam" id="PF00512">
    <property type="entry name" value="HisKA"/>
    <property type="match status" value="1"/>
</dbReference>
<keyword evidence="11 14" id="KW-0472">Membrane</keyword>
<evidence type="ECO:0000256" key="5">
    <source>
        <dbReference type="ARBA" id="ARBA00022475"/>
    </source>
</evidence>
<dbReference type="Gene3D" id="1.10.287.130">
    <property type="match status" value="1"/>
</dbReference>
<dbReference type="Gene3D" id="3.30.450.20">
    <property type="entry name" value="PAS domain"/>
    <property type="match status" value="2"/>
</dbReference>
<evidence type="ECO:0000256" key="12">
    <source>
        <dbReference type="ARBA" id="ARBA00074306"/>
    </source>
</evidence>
<dbReference type="PROSITE" id="PS50110">
    <property type="entry name" value="RESPONSE_REGULATORY"/>
    <property type="match status" value="1"/>
</dbReference>
<dbReference type="SUPFAM" id="SSF47384">
    <property type="entry name" value="Homodimeric domain of signal transducing histidine kinase"/>
    <property type="match status" value="1"/>
</dbReference>
<dbReference type="PANTHER" id="PTHR45339">
    <property type="entry name" value="HYBRID SIGNAL TRANSDUCTION HISTIDINE KINASE J"/>
    <property type="match status" value="1"/>
</dbReference>
<dbReference type="SMART" id="SM00387">
    <property type="entry name" value="HATPase_c"/>
    <property type="match status" value="1"/>
</dbReference>